<gene>
    <name evidence="5" type="ORF">ACFPO9_01335</name>
</gene>
<protein>
    <submittedName>
        <fullName evidence="5">ABC transporter ATP-binding protein</fullName>
    </submittedName>
</protein>
<feature type="domain" description="ABC transporter" evidence="4">
    <location>
        <begin position="10"/>
        <end position="245"/>
    </location>
</feature>
<dbReference type="EMBL" id="JBHSMZ010000001">
    <property type="protein sequence ID" value="MFC5547155.1"/>
    <property type="molecule type" value="Genomic_DNA"/>
</dbReference>
<dbReference type="RefSeq" id="WP_379765910.1">
    <property type="nucleotide sequence ID" value="NZ_JBHSMZ010000001.1"/>
</dbReference>
<dbReference type="InterPro" id="IPR027417">
    <property type="entry name" value="P-loop_NTPase"/>
</dbReference>
<evidence type="ECO:0000313" key="5">
    <source>
        <dbReference type="EMBL" id="MFC5547155.1"/>
    </source>
</evidence>
<keyword evidence="1" id="KW-0472">Membrane</keyword>
<keyword evidence="1" id="KW-1003">Cell membrane</keyword>
<evidence type="ECO:0000313" key="6">
    <source>
        <dbReference type="Proteomes" id="UP001596086"/>
    </source>
</evidence>
<evidence type="ECO:0000256" key="1">
    <source>
        <dbReference type="ARBA" id="ARBA00022475"/>
    </source>
</evidence>
<comment type="caution">
    <text evidence="5">The sequence shown here is derived from an EMBL/GenBank/DDBJ whole genome shotgun (WGS) entry which is preliminary data.</text>
</comment>
<dbReference type="InterPro" id="IPR003593">
    <property type="entry name" value="AAA+_ATPase"/>
</dbReference>
<dbReference type="SUPFAM" id="SSF52540">
    <property type="entry name" value="P-loop containing nucleoside triphosphate hydrolases"/>
    <property type="match status" value="1"/>
</dbReference>
<keyword evidence="6" id="KW-1185">Reference proteome</keyword>
<dbReference type="PANTHER" id="PTHR43158">
    <property type="entry name" value="SKFA PEPTIDE EXPORT ATP-BINDING PROTEIN SKFE"/>
    <property type="match status" value="1"/>
</dbReference>
<reference evidence="6" key="1">
    <citation type="journal article" date="2019" name="Int. J. Syst. Evol. Microbiol.">
        <title>The Global Catalogue of Microorganisms (GCM) 10K type strain sequencing project: providing services to taxonomists for standard genome sequencing and annotation.</title>
        <authorList>
            <consortium name="The Broad Institute Genomics Platform"/>
            <consortium name="The Broad Institute Genome Sequencing Center for Infectious Disease"/>
            <person name="Wu L."/>
            <person name="Ma J."/>
        </authorList>
    </citation>
    <scope>NUCLEOTIDE SEQUENCE [LARGE SCALE GENOMIC DNA]</scope>
    <source>
        <strain evidence="6">CGMCC 4.5798</strain>
    </source>
</reference>
<dbReference type="SMART" id="SM00382">
    <property type="entry name" value="AAA"/>
    <property type="match status" value="1"/>
</dbReference>
<dbReference type="Pfam" id="PF00005">
    <property type="entry name" value="ABC_tran"/>
    <property type="match status" value="1"/>
</dbReference>
<evidence type="ECO:0000259" key="4">
    <source>
        <dbReference type="PROSITE" id="PS50893"/>
    </source>
</evidence>
<dbReference type="PANTHER" id="PTHR43158:SF10">
    <property type="entry name" value="ABC TRANSPORTER ATP-BINDING PROTEIN YTRB"/>
    <property type="match status" value="1"/>
</dbReference>
<dbReference type="PROSITE" id="PS50893">
    <property type="entry name" value="ABC_TRANSPORTER_2"/>
    <property type="match status" value="1"/>
</dbReference>
<evidence type="ECO:0000256" key="2">
    <source>
        <dbReference type="ARBA" id="ARBA00022741"/>
    </source>
</evidence>
<dbReference type="GO" id="GO:0005524">
    <property type="term" value="F:ATP binding"/>
    <property type="evidence" value="ECO:0007669"/>
    <property type="project" value="UniProtKB-KW"/>
</dbReference>
<keyword evidence="2" id="KW-0547">Nucleotide-binding</keyword>
<dbReference type="CDD" id="cd03230">
    <property type="entry name" value="ABC_DR_subfamily_A"/>
    <property type="match status" value="1"/>
</dbReference>
<name>A0ABW0RUI9_9BURK</name>
<dbReference type="Gene3D" id="3.40.50.300">
    <property type="entry name" value="P-loop containing nucleotide triphosphate hydrolases"/>
    <property type="match status" value="1"/>
</dbReference>
<sequence length="317" mass="34729">MSVNTSDYVIETEDLCLRYKGKLALNHLSLRLPSGGIHAFVGANGAGKSSLFRVLLGFEPAGGGSARVLGNDCATLTPEMRGRIGFVNEEHTLPGWMRVQDLMRMQQRHYEGAGRGAANLRWNGERYDEVLSHFNVLPAQRVGELSRGERAGLNLALALAQSPELLILDEPTLGLDVVAKRAFLEALLQSSIDDASTIVYCSHQMDEIERVADNLVILERGSLRYMSGPDDFCGRVQLWVAEFPFKTPEVRKLAGVLQVQQLDGLTHIVTFDQQDGAAFEARLKLLGARRVQAMPLGLDRAVNAFLSHGHAGARRAA</sequence>
<evidence type="ECO:0000256" key="3">
    <source>
        <dbReference type="ARBA" id="ARBA00022840"/>
    </source>
</evidence>
<proteinExistence type="predicted"/>
<dbReference type="Proteomes" id="UP001596086">
    <property type="component" value="Unassembled WGS sequence"/>
</dbReference>
<dbReference type="InterPro" id="IPR003439">
    <property type="entry name" value="ABC_transporter-like_ATP-bd"/>
</dbReference>
<accession>A0ABW0RUI9</accession>
<organism evidence="5 6">
    <name type="scientific">Massilia aerilata</name>
    <dbReference type="NCBI Taxonomy" id="453817"/>
    <lineage>
        <taxon>Bacteria</taxon>
        <taxon>Pseudomonadati</taxon>
        <taxon>Pseudomonadota</taxon>
        <taxon>Betaproteobacteria</taxon>
        <taxon>Burkholderiales</taxon>
        <taxon>Oxalobacteraceae</taxon>
        <taxon>Telluria group</taxon>
        <taxon>Massilia</taxon>
    </lineage>
</organism>
<keyword evidence="3 5" id="KW-0067">ATP-binding</keyword>